<dbReference type="InterPro" id="IPR055862">
    <property type="entry name" value="DUF7439"/>
</dbReference>
<dbReference type="Proteomes" id="UP000317273">
    <property type="component" value="Segment"/>
</dbReference>
<organism evidence="2 3">
    <name type="scientific">Streptomyces phage Celia</name>
    <dbReference type="NCBI Taxonomy" id="2590946"/>
    <lineage>
        <taxon>Viruses</taxon>
        <taxon>Duplodnaviria</taxon>
        <taxon>Heunggongvirae</taxon>
        <taxon>Uroviricota</taxon>
        <taxon>Caudoviricetes</taxon>
        <taxon>Arquatrovirinae</taxon>
        <taxon>Celiavirus</taxon>
        <taxon>Celiavirus celia</taxon>
    </lineage>
</organism>
<keyword evidence="1" id="KW-0812">Transmembrane</keyword>
<keyword evidence="1" id="KW-0472">Membrane</keyword>
<dbReference type="GeneID" id="64470510"/>
<protein>
    <submittedName>
        <fullName evidence="2">Uncharacterized protein</fullName>
    </submittedName>
</protein>
<proteinExistence type="predicted"/>
<feature type="transmembrane region" description="Helical" evidence="1">
    <location>
        <begin position="15"/>
        <end position="34"/>
    </location>
</feature>
<accession>A0A516KRB0</accession>
<evidence type="ECO:0000256" key="1">
    <source>
        <dbReference type="SAM" id="Phobius"/>
    </source>
</evidence>
<dbReference type="EMBL" id="MN062705">
    <property type="protein sequence ID" value="QDP44232.1"/>
    <property type="molecule type" value="Genomic_DNA"/>
</dbReference>
<name>A0A516KRB0_9CAUD</name>
<reference evidence="2 3" key="1">
    <citation type="submission" date="2019-06" db="EMBL/GenBank/DDBJ databases">
        <authorList>
            <person name="Lopez J."/>
            <person name="Ball K.N."/>
            <person name="Bhuiyan S."/>
            <person name="Nayek S."/>
            <person name="Sivoravong A."/>
            <person name="Hughes L.E."/>
            <person name="Garlena R.A."/>
            <person name="Russell D.A."/>
            <person name="Pope W.H."/>
            <person name="Jacobs-Sera D."/>
            <person name="Hatfull G.F."/>
        </authorList>
    </citation>
    <scope>NUCLEOTIDE SEQUENCE [LARGE SCALE GENOMIC DNA]</scope>
</reference>
<keyword evidence="3" id="KW-1185">Reference proteome</keyword>
<dbReference type="KEGG" id="vg:64470510"/>
<dbReference type="RefSeq" id="YP_010054593.1">
    <property type="nucleotide sequence ID" value="NC_054655.1"/>
</dbReference>
<sequence length="64" mass="6444">MDLLLPLLPAKLQPYAKFVVALVGAVATVVAATYGDNPTVASVISVLTALGVLAQPNADKPAKG</sequence>
<gene>
    <name evidence="2" type="primary">29</name>
    <name evidence="2" type="ORF">SEA_CELIA_29</name>
</gene>
<keyword evidence="1" id="KW-1133">Transmembrane helix</keyword>
<evidence type="ECO:0000313" key="3">
    <source>
        <dbReference type="Proteomes" id="UP000317273"/>
    </source>
</evidence>
<dbReference type="Pfam" id="PF24220">
    <property type="entry name" value="DUF7439"/>
    <property type="match status" value="1"/>
</dbReference>
<evidence type="ECO:0000313" key="2">
    <source>
        <dbReference type="EMBL" id="QDP44232.1"/>
    </source>
</evidence>